<feature type="transmembrane region" description="Helical" evidence="1">
    <location>
        <begin position="55"/>
        <end position="74"/>
    </location>
</feature>
<keyword evidence="1" id="KW-0812">Transmembrane</keyword>
<evidence type="ECO:0000256" key="1">
    <source>
        <dbReference type="SAM" id="Phobius"/>
    </source>
</evidence>
<proteinExistence type="predicted"/>
<dbReference type="Proteomes" id="UP000310065">
    <property type="component" value="Chromosome L1"/>
</dbReference>
<name>A0A4P9J0F9_9GAMM</name>
<dbReference type="GeneID" id="88775201"/>
<reference evidence="2 3" key="1">
    <citation type="submission" date="2019-05" db="EMBL/GenBank/DDBJ databases">
        <title>Complete genome sequence of Pseudoalteromonas sp. 16-SW-7(T) isolated from the Okhotsk Sea, Russia.</title>
        <authorList>
            <person name="Nguyen T.H."/>
            <person name="Nedashkovskaya O.I."/>
            <person name="Kim S.-G."/>
        </authorList>
    </citation>
    <scope>NUCLEOTIDE SEQUENCE [LARGE SCALE GENOMIC DNA]</scope>
    <source>
        <strain evidence="2 3">16-SW-7</strain>
    </source>
</reference>
<evidence type="ECO:0000313" key="2">
    <source>
        <dbReference type="EMBL" id="QCU74044.1"/>
    </source>
</evidence>
<organism evidence="2 3">
    <name type="scientific">Pseudoalteromonas distincta</name>
    <dbReference type="NCBI Taxonomy" id="77608"/>
    <lineage>
        <taxon>Bacteria</taxon>
        <taxon>Pseudomonadati</taxon>
        <taxon>Pseudomonadota</taxon>
        <taxon>Gammaproteobacteria</taxon>
        <taxon>Alteromonadales</taxon>
        <taxon>Pseudoalteromonadaceae</taxon>
        <taxon>Pseudoalteromonas</taxon>
    </lineage>
</organism>
<dbReference type="AlphaFoldDB" id="A0A4P9J0F9"/>
<dbReference type="EMBL" id="CP040558">
    <property type="protein sequence ID" value="QCU74044.1"/>
    <property type="molecule type" value="Genomic_DNA"/>
</dbReference>
<feature type="transmembrane region" description="Helical" evidence="1">
    <location>
        <begin position="86"/>
        <end position="103"/>
    </location>
</feature>
<dbReference type="KEGG" id="pdv:FFU37_06020"/>
<protein>
    <submittedName>
        <fullName evidence="2">DUF971 domain-containing protein</fullName>
    </submittedName>
</protein>
<keyword evidence="1" id="KW-1133">Transmembrane helix</keyword>
<sequence>MNNPGKTVECPSCQAEFLESRAYKLDYEYLREYCYCPSCNKKLTVELKGPSIRKFHYITAAVGICTYLIVWFLINQLVLQTTFFGNFNPSSLLAILIAVFATSKYRLNNFPYIALKVEA</sequence>
<evidence type="ECO:0000313" key="3">
    <source>
        <dbReference type="Proteomes" id="UP000310065"/>
    </source>
</evidence>
<dbReference type="RefSeq" id="WP_033021333.1">
    <property type="nucleotide sequence ID" value="NZ_ADOP01000031.1"/>
</dbReference>
<gene>
    <name evidence="2" type="ORF">FFU37_06020</name>
</gene>
<dbReference type="GeneID" id="29735649"/>
<keyword evidence="1" id="KW-0472">Membrane</keyword>
<dbReference type="OrthoDB" id="10004462at2"/>
<accession>A0A4P9J0F9</accession>